<proteinExistence type="predicted"/>
<dbReference type="InterPro" id="IPR011010">
    <property type="entry name" value="DNA_brk_join_enz"/>
</dbReference>
<dbReference type="InterPro" id="IPR013762">
    <property type="entry name" value="Integrase-like_cat_sf"/>
</dbReference>
<reference evidence="4" key="2">
    <citation type="submission" date="2016-04" db="EMBL/GenBank/DDBJ databases">
        <title>First Complete Genome Sequence of a Subdivision 6 Acidobacterium.</title>
        <authorList>
            <person name="Huang S."/>
            <person name="Vieira S."/>
            <person name="Bunk B."/>
            <person name="Riedel T."/>
            <person name="Sproeer C."/>
            <person name="Overmann J."/>
        </authorList>
    </citation>
    <scope>NUCLEOTIDE SEQUENCE [LARGE SCALE GENOMIC DNA]</scope>
    <source>
        <strain evidence="4">DSM 100886 HEG_-6_39</strain>
    </source>
</reference>
<dbReference type="GO" id="GO:0003677">
    <property type="term" value="F:DNA binding"/>
    <property type="evidence" value="ECO:0007669"/>
    <property type="project" value="InterPro"/>
</dbReference>
<keyword evidence="4" id="KW-1185">Reference proteome</keyword>
<name>A0A143PN32_LUTPR</name>
<dbReference type="Pfam" id="PF00589">
    <property type="entry name" value="Phage_integrase"/>
    <property type="match status" value="1"/>
</dbReference>
<accession>A0A143PN32</accession>
<evidence type="ECO:0000313" key="3">
    <source>
        <dbReference type="EMBL" id="AMY10015.1"/>
    </source>
</evidence>
<keyword evidence="1" id="KW-0233">DNA recombination</keyword>
<dbReference type="EMBL" id="CP015136">
    <property type="protein sequence ID" value="AMY10015.1"/>
    <property type="molecule type" value="Genomic_DNA"/>
</dbReference>
<dbReference type="Gene3D" id="1.10.443.10">
    <property type="entry name" value="Intergrase catalytic core"/>
    <property type="match status" value="1"/>
</dbReference>
<dbReference type="AlphaFoldDB" id="A0A143PN32"/>
<dbReference type="Proteomes" id="UP000076079">
    <property type="component" value="Chromosome"/>
</dbReference>
<dbReference type="PANTHER" id="PTHR30349:SF94">
    <property type="entry name" value="INTEGRASE_RECOMBINASE HI_1414-RELATED"/>
    <property type="match status" value="1"/>
</dbReference>
<dbReference type="CDD" id="cd00796">
    <property type="entry name" value="INT_Rci_Hp1_C"/>
    <property type="match status" value="1"/>
</dbReference>
<dbReference type="RefSeq" id="WP_157899266.1">
    <property type="nucleotide sequence ID" value="NZ_CP015136.1"/>
</dbReference>
<dbReference type="InterPro" id="IPR002104">
    <property type="entry name" value="Integrase_catalytic"/>
</dbReference>
<evidence type="ECO:0000259" key="2">
    <source>
        <dbReference type="PROSITE" id="PS51898"/>
    </source>
</evidence>
<dbReference type="PANTHER" id="PTHR30349">
    <property type="entry name" value="PHAGE INTEGRASE-RELATED"/>
    <property type="match status" value="1"/>
</dbReference>
<organism evidence="3 4">
    <name type="scientific">Luteitalea pratensis</name>
    <dbReference type="NCBI Taxonomy" id="1855912"/>
    <lineage>
        <taxon>Bacteria</taxon>
        <taxon>Pseudomonadati</taxon>
        <taxon>Acidobacteriota</taxon>
        <taxon>Vicinamibacteria</taxon>
        <taxon>Vicinamibacterales</taxon>
        <taxon>Vicinamibacteraceae</taxon>
        <taxon>Luteitalea</taxon>
    </lineage>
</organism>
<feature type="domain" description="Tyr recombinase" evidence="2">
    <location>
        <begin position="11"/>
        <end position="189"/>
    </location>
</feature>
<dbReference type="KEGG" id="abac:LuPra_03242"/>
<dbReference type="PROSITE" id="PS51898">
    <property type="entry name" value="TYR_RECOMBINASE"/>
    <property type="match status" value="1"/>
</dbReference>
<dbReference type="STRING" id="1855912.LuPra_03242"/>
<dbReference type="OrthoDB" id="110148at2"/>
<reference evidence="3 4" key="1">
    <citation type="journal article" date="2016" name="Genome Announc.">
        <title>First Complete Genome Sequence of a Subdivision 6 Acidobacterium Strain.</title>
        <authorList>
            <person name="Huang S."/>
            <person name="Vieira S."/>
            <person name="Bunk B."/>
            <person name="Riedel T."/>
            <person name="Sproer C."/>
            <person name="Overmann J."/>
        </authorList>
    </citation>
    <scope>NUCLEOTIDE SEQUENCE [LARGE SCALE GENOMIC DNA]</scope>
    <source>
        <strain evidence="4">DSM 100886 HEG_-6_39</strain>
    </source>
</reference>
<dbReference type="InterPro" id="IPR050090">
    <property type="entry name" value="Tyrosine_recombinase_XerCD"/>
</dbReference>
<dbReference type="SUPFAM" id="SSF56349">
    <property type="entry name" value="DNA breaking-rejoining enzymes"/>
    <property type="match status" value="1"/>
</dbReference>
<protein>
    <submittedName>
        <fullName evidence="3">Integrase</fullName>
    </submittedName>
</protein>
<sequence length="210" mass="23207">MACRRLKVANSRTRAITLDDQGRLLAELPTQVRRIAQVALLTGARIGEVLDLTWDELTETDLTFRRTKNGGARTLPMSEALKTVFGEVKRRGAYVVMTRKGTGLHGKGKAEATRYTANGFRHTFRRAVERAGLDGAKVTPHTMRHTVLSRRVAAGHDDHTVMEISGHRSTRMLQRYTHPQRAHCVAALQSVAFSVTNRAQPPETAQGGEG</sequence>
<dbReference type="GO" id="GO:0015074">
    <property type="term" value="P:DNA integration"/>
    <property type="evidence" value="ECO:0007669"/>
    <property type="project" value="InterPro"/>
</dbReference>
<evidence type="ECO:0000313" key="4">
    <source>
        <dbReference type="Proteomes" id="UP000076079"/>
    </source>
</evidence>
<dbReference type="GO" id="GO:0006310">
    <property type="term" value="P:DNA recombination"/>
    <property type="evidence" value="ECO:0007669"/>
    <property type="project" value="UniProtKB-KW"/>
</dbReference>
<evidence type="ECO:0000256" key="1">
    <source>
        <dbReference type="ARBA" id="ARBA00023172"/>
    </source>
</evidence>
<gene>
    <name evidence="3" type="ORF">LuPra_03242</name>
</gene>